<reference evidence="1" key="3">
    <citation type="submission" date="2025-09" db="UniProtKB">
        <authorList>
            <consortium name="Ensembl"/>
        </authorList>
    </citation>
    <scope>IDENTIFICATION</scope>
</reference>
<sequence length="89" mass="10185">FEQRLQSTSRSIAYPRFRLPLLELILLHQESFNLLDFGDLLRSPDVIFHLGLGDLVLTDDFGCRNMIITPLGSNVSHRGVSQVTRREEC</sequence>
<evidence type="ECO:0000313" key="2">
    <source>
        <dbReference type="Proteomes" id="UP000008144"/>
    </source>
</evidence>
<evidence type="ECO:0000313" key="1">
    <source>
        <dbReference type="Ensembl" id="ENSCINP00000031663.1"/>
    </source>
</evidence>
<protein>
    <submittedName>
        <fullName evidence="1">Uncharacterized protein</fullName>
    </submittedName>
</protein>
<organism evidence="1 2">
    <name type="scientific">Ciona intestinalis</name>
    <name type="common">Transparent sea squirt</name>
    <name type="synonym">Ascidia intestinalis</name>
    <dbReference type="NCBI Taxonomy" id="7719"/>
    <lineage>
        <taxon>Eukaryota</taxon>
        <taxon>Metazoa</taxon>
        <taxon>Chordata</taxon>
        <taxon>Tunicata</taxon>
        <taxon>Ascidiacea</taxon>
        <taxon>Phlebobranchia</taxon>
        <taxon>Cionidae</taxon>
        <taxon>Ciona</taxon>
    </lineage>
</organism>
<dbReference type="InParanoid" id="H2XPS9"/>
<proteinExistence type="predicted"/>
<reference evidence="1" key="2">
    <citation type="submission" date="2025-08" db="UniProtKB">
        <authorList>
            <consortium name="Ensembl"/>
        </authorList>
    </citation>
    <scope>IDENTIFICATION</scope>
</reference>
<dbReference type="Ensembl" id="ENSCINT00000035644.1">
    <property type="protein sequence ID" value="ENSCINP00000031663.1"/>
    <property type="gene ID" value="ENSCING00000023115.1"/>
</dbReference>
<name>H2XPS9_CIOIN</name>
<reference evidence="2" key="1">
    <citation type="journal article" date="2002" name="Science">
        <title>The draft genome of Ciona intestinalis: insights into chordate and vertebrate origins.</title>
        <authorList>
            <person name="Dehal P."/>
            <person name="Satou Y."/>
            <person name="Campbell R.K."/>
            <person name="Chapman J."/>
            <person name="Degnan B."/>
            <person name="De Tomaso A."/>
            <person name="Davidson B."/>
            <person name="Di Gregorio A."/>
            <person name="Gelpke M."/>
            <person name="Goodstein D.M."/>
            <person name="Harafuji N."/>
            <person name="Hastings K.E."/>
            <person name="Ho I."/>
            <person name="Hotta K."/>
            <person name="Huang W."/>
            <person name="Kawashima T."/>
            <person name="Lemaire P."/>
            <person name="Martinez D."/>
            <person name="Meinertzhagen I.A."/>
            <person name="Necula S."/>
            <person name="Nonaka M."/>
            <person name="Putnam N."/>
            <person name="Rash S."/>
            <person name="Saiga H."/>
            <person name="Satake M."/>
            <person name="Terry A."/>
            <person name="Yamada L."/>
            <person name="Wang H.G."/>
            <person name="Awazu S."/>
            <person name="Azumi K."/>
            <person name="Boore J."/>
            <person name="Branno M."/>
            <person name="Chin-Bow S."/>
            <person name="DeSantis R."/>
            <person name="Doyle S."/>
            <person name="Francino P."/>
            <person name="Keys D.N."/>
            <person name="Haga S."/>
            <person name="Hayashi H."/>
            <person name="Hino K."/>
            <person name="Imai K.S."/>
            <person name="Inaba K."/>
            <person name="Kano S."/>
            <person name="Kobayashi K."/>
            <person name="Kobayashi M."/>
            <person name="Lee B.I."/>
            <person name="Makabe K.W."/>
            <person name="Manohar C."/>
            <person name="Matassi G."/>
            <person name="Medina M."/>
            <person name="Mochizuki Y."/>
            <person name="Mount S."/>
            <person name="Morishita T."/>
            <person name="Miura S."/>
            <person name="Nakayama A."/>
            <person name="Nishizaka S."/>
            <person name="Nomoto H."/>
            <person name="Ohta F."/>
            <person name="Oishi K."/>
            <person name="Rigoutsos I."/>
            <person name="Sano M."/>
            <person name="Sasaki A."/>
            <person name="Sasakura Y."/>
            <person name="Shoguchi E."/>
            <person name="Shin-i T."/>
            <person name="Spagnuolo A."/>
            <person name="Stainier D."/>
            <person name="Suzuki M.M."/>
            <person name="Tassy O."/>
            <person name="Takatori N."/>
            <person name="Tokuoka M."/>
            <person name="Yagi K."/>
            <person name="Yoshizaki F."/>
            <person name="Wada S."/>
            <person name="Zhang C."/>
            <person name="Hyatt P.D."/>
            <person name="Larimer F."/>
            <person name="Detter C."/>
            <person name="Doggett N."/>
            <person name="Glavina T."/>
            <person name="Hawkins T."/>
            <person name="Richardson P."/>
            <person name="Lucas S."/>
            <person name="Kohara Y."/>
            <person name="Levine M."/>
            <person name="Satoh N."/>
            <person name="Rokhsar D.S."/>
        </authorList>
    </citation>
    <scope>NUCLEOTIDE SEQUENCE [LARGE SCALE GENOMIC DNA]</scope>
</reference>
<dbReference type="Proteomes" id="UP000008144">
    <property type="component" value="Unassembled WGS sequence"/>
</dbReference>
<dbReference type="AlphaFoldDB" id="H2XPS9"/>
<keyword evidence="2" id="KW-1185">Reference proteome</keyword>
<dbReference type="HOGENOM" id="CLU_2460354_0_0_1"/>
<accession>H2XPS9</accession>